<evidence type="ECO:0000313" key="3">
    <source>
        <dbReference type="Proteomes" id="UP000431092"/>
    </source>
</evidence>
<name>A0A6I3IJQ7_9MICO</name>
<protein>
    <submittedName>
        <fullName evidence="2">DUF3017 domain-containing protein</fullName>
    </submittedName>
</protein>
<accession>A0A6I3IJQ7</accession>
<evidence type="ECO:0000313" key="2">
    <source>
        <dbReference type="EMBL" id="MTB71895.1"/>
    </source>
</evidence>
<feature type="transmembrane region" description="Helical" evidence="1">
    <location>
        <begin position="37"/>
        <end position="57"/>
    </location>
</feature>
<dbReference type="EMBL" id="WLVL01000028">
    <property type="protein sequence ID" value="MTB71895.1"/>
    <property type="molecule type" value="Genomic_DNA"/>
</dbReference>
<sequence length="92" mass="9267">MTSVGPGRLALWWVLGLGCVLALAVVAVVSPRLGGNLLAAALAVAGVLRLMVSDAAAGGLVTRSRGLDVLMYLALATVVAVGANSVNWDPTR</sequence>
<comment type="caution">
    <text evidence="2">The sequence shown here is derived from an EMBL/GenBank/DDBJ whole genome shotgun (WGS) entry which is preliminary data.</text>
</comment>
<dbReference type="Pfam" id="PF11222">
    <property type="entry name" value="DUF3017"/>
    <property type="match status" value="1"/>
</dbReference>
<keyword evidence="3" id="KW-1185">Reference proteome</keyword>
<keyword evidence="1" id="KW-0472">Membrane</keyword>
<dbReference type="RefSeq" id="WP_154593195.1">
    <property type="nucleotide sequence ID" value="NZ_CP171001.1"/>
</dbReference>
<evidence type="ECO:0000256" key="1">
    <source>
        <dbReference type="SAM" id="Phobius"/>
    </source>
</evidence>
<organism evidence="2 3">
    <name type="scientific">Arsenicicoccus cauae</name>
    <dbReference type="NCBI Taxonomy" id="2663847"/>
    <lineage>
        <taxon>Bacteria</taxon>
        <taxon>Bacillati</taxon>
        <taxon>Actinomycetota</taxon>
        <taxon>Actinomycetes</taxon>
        <taxon>Micrococcales</taxon>
        <taxon>Intrasporangiaceae</taxon>
        <taxon>Arsenicicoccus</taxon>
    </lineage>
</organism>
<feature type="transmembrane region" description="Helical" evidence="1">
    <location>
        <begin position="12"/>
        <end position="31"/>
    </location>
</feature>
<feature type="transmembrane region" description="Helical" evidence="1">
    <location>
        <begin position="69"/>
        <end position="88"/>
    </location>
</feature>
<dbReference type="Proteomes" id="UP000431092">
    <property type="component" value="Unassembled WGS sequence"/>
</dbReference>
<gene>
    <name evidence="2" type="ORF">GGG17_07915</name>
</gene>
<keyword evidence="1" id="KW-1133">Transmembrane helix</keyword>
<dbReference type="InterPro" id="IPR021385">
    <property type="entry name" value="DUF3017"/>
</dbReference>
<reference evidence="2 3" key="1">
    <citation type="submission" date="2019-11" db="EMBL/GenBank/DDBJ databases">
        <title>Whole genome sequencing identifies a novel species of the genus Arsenicicoccus isolated from human blood.</title>
        <authorList>
            <person name="Jeong J.H."/>
            <person name="Kweon O.J."/>
            <person name="Kim H.R."/>
            <person name="Kim T.-H."/>
            <person name="Ha S.-M."/>
            <person name="Lee M.-K."/>
        </authorList>
    </citation>
    <scope>NUCLEOTIDE SEQUENCE [LARGE SCALE GENOMIC DNA]</scope>
    <source>
        <strain evidence="2 3">MKL-02</strain>
    </source>
</reference>
<proteinExistence type="predicted"/>
<dbReference type="AlphaFoldDB" id="A0A6I3IJQ7"/>
<keyword evidence="1" id="KW-0812">Transmembrane</keyword>